<evidence type="ECO:0000256" key="1">
    <source>
        <dbReference type="SAM" id="Phobius"/>
    </source>
</evidence>
<accession>A0ABP0NQN1</accession>
<proteinExistence type="predicted"/>
<sequence>MSFVFTANTTMSCLETSKSFMRFCQDAPETNRQAELPFPSSHYKALKILSSYGTVTSMRMVFNPLINTLVCPMLGGFFLGTRGLMFLLSGSNVLILCFSSFLMNAGQSWFSARRRERERTTTPGVVVGPSGPGTGVCYTTGV</sequence>
<keyword evidence="3" id="KW-1185">Reference proteome</keyword>
<keyword evidence="1" id="KW-0812">Transmembrane</keyword>
<dbReference type="EMBL" id="CAXAMM010030002">
    <property type="protein sequence ID" value="CAK9065796.1"/>
    <property type="molecule type" value="Genomic_DNA"/>
</dbReference>
<name>A0ABP0NQN1_9DINO</name>
<feature type="transmembrane region" description="Helical" evidence="1">
    <location>
        <begin position="60"/>
        <end position="79"/>
    </location>
</feature>
<keyword evidence="1" id="KW-1133">Transmembrane helix</keyword>
<keyword evidence="1" id="KW-0472">Membrane</keyword>
<evidence type="ECO:0000313" key="3">
    <source>
        <dbReference type="Proteomes" id="UP001642464"/>
    </source>
</evidence>
<comment type="caution">
    <text evidence="2">The sequence shown here is derived from an EMBL/GenBank/DDBJ whole genome shotgun (WGS) entry which is preliminary data.</text>
</comment>
<evidence type="ECO:0000313" key="2">
    <source>
        <dbReference type="EMBL" id="CAK9065796.1"/>
    </source>
</evidence>
<gene>
    <name evidence="2" type="ORF">SCF082_LOCUS33610</name>
</gene>
<reference evidence="2 3" key="1">
    <citation type="submission" date="2024-02" db="EMBL/GenBank/DDBJ databases">
        <authorList>
            <person name="Chen Y."/>
            <person name="Shah S."/>
            <person name="Dougan E. K."/>
            <person name="Thang M."/>
            <person name="Chan C."/>
        </authorList>
    </citation>
    <scope>NUCLEOTIDE SEQUENCE [LARGE SCALE GENOMIC DNA]</scope>
</reference>
<organism evidence="2 3">
    <name type="scientific">Durusdinium trenchii</name>
    <dbReference type="NCBI Taxonomy" id="1381693"/>
    <lineage>
        <taxon>Eukaryota</taxon>
        <taxon>Sar</taxon>
        <taxon>Alveolata</taxon>
        <taxon>Dinophyceae</taxon>
        <taxon>Suessiales</taxon>
        <taxon>Symbiodiniaceae</taxon>
        <taxon>Durusdinium</taxon>
    </lineage>
</organism>
<feature type="transmembrane region" description="Helical" evidence="1">
    <location>
        <begin position="85"/>
        <end position="105"/>
    </location>
</feature>
<protein>
    <submittedName>
        <fullName evidence="2">Copia protein</fullName>
    </submittedName>
</protein>
<dbReference type="Proteomes" id="UP001642464">
    <property type="component" value="Unassembled WGS sequence"/>
</dbReference>